<evidence type="ECO:0000313" key="1">
    <source>
        <dbReference type="EMBL" id="CAB3264538.1"/>
    </source>
</evidence>
<protein>
    <submittedName>
        <fullName evidence="1">Pol-like protein</fullName>
    </submittedName>
</protein>
<sequence>MLNIAHTFYSKLYTKRPTCTAAQQHFLQHVTPKLDSNDDTLGKPITAEEVLNTIMQMSLGESPGPDGVSVEFYRSCWRVIGQDLTDVINTIHSSGAVLDEMKRGTVILIHKKKRHNTAEELPPDLVA</sequence>
<dbReference type="EMBL" id="LR788676">
    <property type="protein sequence ID" value="CAB3264538.1"/>
    <property type="molecule type" value="mRNA"/>
</dbReference>
<dbReference type="PANTHER" id="PTHR19446">
    <property type="entry name" value="REVERSE TRANSCRIPTASES"/>
    <property type="match status" value="1"/>
</dbReference>
<organism evidence="1">
    <name type="scientific">Phallusia mammillata</name>
    <dbReference type="NCBI Taxonomy" id="59560"/>
    <lineage>
        <taxon>Eukaryota</taxon>
        <taxon>Metazoa</taxon>
        <taxon>Chordata</taxon>
        <taxon>Tunicata</taxon>
        <taxon>Ascidiacea</taxon>
        <taxon>Phlebobranchia</taxon>
        <taxon>Ascidiidae</taxon>
        <taxon>Phallusia</taxon>
    </lineage>
</organism>
<dbReference type="AlphaFoldDB" id="A0A6F9DNG3"/>
<proteinExistence type="evidence at transcript level"/>
<name>A0A6F9DNG3_9ASCI</name>
<gene>
    <name evidence="1" type="primary">Nynrin-010</name>
</gene>
<reference evidence="1" key="1">
    <citation type="submission" date="2020-04" db="EMBL/GenBank/DDBJ databases">
        <authorList>
            <person name="Neveu A P."/>
        </authorList>
    </citation>
    <scope>NUCLEOTIDE SEQUENCE</scope>
    <source>
        <tissue evidence="1">Whole embryo</tissue>
    </source>
</reference>
<accession>A0A6F9DNG3</accession>